<dbReference type="Pfam" id="PF06114">
    <property type="entry name" value="Peptidase_M78"/>
    <property type="match status" value="1"/>
</dbReference>
<sequence length="156" mass="18823">MQYATYTEDFIKKLYFRIGIFEPQQLKFQTIAIHLGIKVYYWPDNSQALFLGNQAYIFINENLTNQQRWQDFCHELAHVLLHSGHQEHMSAQFREYQENKANNFMFHACIPTFMLDELKQNEANALNVHHLQELFNVEYHFALKRLEQYITKTQIF</sequence>
<accession>A0ABY2T5P5</accession>
<evidence type="ECO:0000313" key="2">
    <source>
        <dbReference type="EMBL" id="TKI50615.1"/>
    </source>
</evidence>
<dbReference type="RefSeq" id="WP_108030210.1">
    <property type="nucleotide sequence ID" value="NZ_PYUE01000003.1"/>
</dbReference>
<reference evidence="2 3" key="1">
    <citation type="submission" date="2019-04" db="EMBL/GenBank/DDBJ databases">
        <title>Lysinibacillus genome sequencing.</title>
        <authorList>
            <person name="Dunlap C."/>
        </authorList>
    </citation>
    <scope>NUCLEOTIDE SEQUENCE [LARGE SCALE GENOMIC DNA]</scope>
    <source>
        <strain evidence="2 3">KCTC 33042</strain>
    </source>
</reference>
<dbReference type="Proteomes" id="UP000308330">
    <property type="component" value="Unassembled WGS sequence"/>
</dbReference>
<keyword evidence="3" id="KW-1185">Reference proteome</keyword>
<comment type="caution">
    <text evidence="2">The sequence shown here is derived from an EMBL/GenBank/DDBJ whole genome shotgun (WGS) entry which is preliminary data.</text>
</comment>
<organism evidence="2 3">
    <name type="scientific">Lysinibacillus tabacifolii</name>
    <dbReference type="NCBI Taxonomy" id="1173107"/>
    <lineage>
        <taxon>Bacteria</taxon>
        <taxon>Bacillati</taxon>
        <taxon>Bacillota</taxon>
        <taxon>Bacilli</taxon>
        <taxon>Bacillales</taxon>
        <taxon>Bacillaceae</taxon>
        <taxon>Lysinibacillus</taxon>
    </lineage>
</organism>
<name>A0ABY2T5P5_9BACI</name>
<dbReference type="InterPro" id="IPR010359">
    <property type="entry name" value="IrrE_HExxH"/>
</dbReference>
<feature type="domain" description="IrrE N-terminal-like" evidence="1">
    <location>
        <begin position="38"/>
        <end position="147"/>
    </location>
</feature>
<dbReference type="EMBL" id="SZPT01000001">
    <property type="protein sequence ID" value="TKI50615.1"/>
    <property type="molecule type" value="Genomic_DNA"/>
</dbReference>
<proteinExistence type="predicted"/>
<evidence type="ECO:0000313" key="3">
    <source>
        <dbReference type="Proteomes" id="UP000308330"/>
    </source>
</evidence>
<dbReference type="Gene3D" id="1.10.10.2910">
    <property type="match status" value="1"/>
</dbReference>
<evidence type="ECO:0000259" key="1">
    <source>
        <dbReference type="Pfam" id="PF06114"/>
    </source>
</evidence>
<protein>
    <submittedName>
        <fullName evidence="2">ImmA/IrrE family metallo-endopeptidase</fullName>
    </submittedName>
</protein>
<gene>
    <name evidence="2" type="ORF">FC748_05240</name>
</gene>